<dbReference type="InterPro" id="IPR043504">
    <property type="entry name" value="Peptidase_S1_PA_chymotrypsin"/>
</dbReference>
<reference evidence="3" key="1">
    <citation type="journal article" date="2019" name="Int. J. Syst. Evol. Microbiol.">
        <title>The Global Catalogue of Microorganisms (GCM) 10K type strain sequencing project: providing services to taxonomists for standard genome sequencing and annotation.</title>
        <authorList>
            <consortium name="The Broad Institute Genomics Platform"/>
            <consortium name="The Broad Institute Genome Sequencing Center for Infectious Disease"/>
            <person name="Wu L."/>
            <person name="Ma J."/>
        </authorList>
    </citation>
    <scope>NUCLEOTIDE SEQUENCE [LARGE SCALE GENOMIC DNA]</scope>
    <source>
        <strain evidence="3">KCTC 42866</strain>
    </source>
</reference>
<name>A0ABW5MNW3_9SPHI</name>
<gene>
    <name evidence="2" type="ORF">ACFSR6_21235</name>
</gene>
<evidence type="ECO:0000313" key="3">
    <source>
        <dbReference type="Proteomes" id="UP001597461"/>
    </source>
</evidence>
<accession>A0ABW5MNW3</accession>
<proteinExistence type="predicted"/>
<keyword evidence="1" id="KW-0732">Signal</keyword>
<dbReference type="EMBL" id="JBHULL010000043">
    <property type="protein sequence ID" value="MFD2585035.1"/>
    <property type="molecule type" value="Genomic_DNA"/>
</dbReference>
<sequence length="256" mass="28899">MKIIILFNSLMLISIALLAQDCSDSCGPAGKESLRTNILKEELNTSPFNSIVHIVVKRIYRSTGSPSTASFIDSNVLITANHSLIRSPFISDITLKMNGMSIKLKKRDFKIYHFHQGLFHKENKDIAILVLKKDVKDVLRSYSHFQLANFDLIRDTTHKFHLTGFPFDRPDTLVDKTTGYNDLKKEPSGKVVGYGLYTCKGDSGAPLWYEDNGIFKVVSIHHGKGGLPEFDCKTTNWGIKVTSEVVEWVNRKKVIH</sequence>
<keyword evidence="2" id="KW-0378">Hydrolase</keyword>
<dbReference type="RefSeq" id="WP_379082715.1">
    <property type="nucleotide sequence ID" value="NZ_JBHULL010000043.1"/>
</dbReference>
<feature type="chain" id="PRO_5045615907" evidence="1">
    <location>
        <begin position="20"/>
        <end position="256"/>
    </location>
</feature>
<dbReference type="InterPro" id="IPR009003">
    <property type="entry name" value="Peptidase_S1_PA"/>
</dbReference>
<dbReference type="GO" id="GO:0016787">
    <property type="term" value="F:hydrolase activity"/>
    <property type="evidence" value="ECO:0007669"/>
    <property type="project" value="UniProtKB-KW"/>
</dbReference>
<dbReference type="SUPFAM" id="SSF50494">
    <property type="entry name" value="Trypsin-like serine proteases"/>
    <property type="match status" value="1"/>
</dbReference>
<keyword evidence="3" id="KW-1185">Reference proteome</keyword>
<evidence type="ECO:0000256" key="1">
    <source>
        <dbReference type="SAM" id="SignalP"/>
    </source>
</evidence>
<dbReference type="Gene3D" id="2.40.10.10">
    <property type="entry name" value="Trypsin-like serine proteases"/>
    <property type="match status" value="2"/>
</dbReference>
<evidence type="ECO:0000313" key="2">
    <source>
        <dbReference type="EMBL" id="MFD2585035.1"/>
    </source>
</evidence>
<dbReference type="Proteomes" id="UP001597461">
    <property type="component" value="Unassembled WGS sequence"/>
</dbReference>
<organism evidence="2 3">
    <name type="scientific">Pedobacter vanadiisoli</name>
    <dbReference type="NCBI Taxonomy" id="1761975"/>
    <lineage>
        <taxon>Bacteria</taxon>
        <taxon>Pseudomonadati</taxon>
        <taxon>Bacteroidota</taxon>
        <taxon>Sphingobacteriia</taxon>
        <taxon>Sphingobacteriales</taxon>
        <taxon>Sphingobacteriaceae</taxon>
        <taxon>Pedobacter</taxon>
    </lineage>
</organism>
<feature type="signal peptide" evidence="1">
    <location>
        <begin position="1"/>
        <end position="19"/>
    </location>
</feature>
<protein>
    <submittedName>
        <fullName evidence="2">Trypsin-like serine peptidase</fullName>
        <ecNumber evidence="2">3.4.21.-</ecNumber>
    </submittedName>
</protein>
<comment type="caution">
    <text evidence="2">The sequence shown here is derived from an EMBL/GenBank/DDBJ whole genome shotgun (WGS) entry which is preliminary data.</text>
</comment>
<dbReference type="EC" id="3.4.21.-" evidence="2"/>